<evidence type="ECO:0000256" key="1">
    <source>
        <dbReference type="SAM" id="MobiDB-lite"/>
    </source>
</evidence>
<feature type="region of interest" description="Disordered" evidence="1">
    <location>
        <begin position="298"/>
        <end position="323"/>
    </location>
</feature>
<evidence type="ECO:0000313" key="3">
    <source>
        <dbReference type="Proteomes" id="UP001165060"/>
    </source>
</evidence>
<dbReference type="Gene3D" id="1.20.5.190">
    <property type="match status" value="1"/>
</dbReference>
<dbReference type="PROSITE" id="PS50096">
    <property type="entry name" value="IQ"/>
    <property type="match status" value="4"/>
</dbReference>
<dbReference type="EMBL" id="BRYB01000055">
    <property type="protein sequence ID" value="GMI21625.1"/>
    <property type="molecule type" value="Genomic_DNA"/>
</dbReference>
<dbReference type="InterPro" id="IPR000048">
    <property type="entry name" value="IQ_motif_EF-hand-BS"/>
</dbReference>
<accession>A0ABQ6M8M1</accession>
<reference evidence="2 3" key="1">
    <citation type="journal article" date="2023" name="Commun. Biol.">
        <title>Genome analysis of Parmales, the sister group of diatoms, reveals the evolutionary specialization of diatoms from phago-mixotrophs to photoautotrophs.</title>
        <authorList>
            <person name="Ban H."/>
            <person name="Sato S."/>
            <person name="Yoshikawa S."/>
            <person name="Yamada K."/>
            <person name="Nakamura Y."/>
            <person name="Ichinomiya M."/>
            <person name="Sato N."/>
            <person name="Blanc-Mathieu R."/>
            <person name="Endo H."/>
            <person name="Kuwata A."/>
            <person name="Ogata H."/>
        </authorList>
    </citation>
    <scope>NUCLEOTIDE SEQUENCE [LARGE SCALE GENOMIC DNA]</scope>
</reference>
<proteinExistence type="predicted"/>
<dbReference type="SMART" id="SM00015">
    <property type="entry name" value="IQ"/>
    <property type="match status" value="6"/>
</dbReference>
<evidence type="ECO:0000313" key="2">
    <source>
        <dbReference type="EMBL" id="GMI21625.1"/>
    </source>
</evidence>
<keyword evidence="3" id="KW-1185">Reference proteome</keyword>
<name>A0ABQ6M8M1_9STRA</name>
<gene>
    <name evidence="2" type="ORF">TeGR_g8074</name>
</gene>
<organism evidence="2 3">
    <name type="scientific">Tetraparma gracilis</name>
    <dbReference type="NCBI Taxonomy" id="2962635"/>
    <lineage>
        <taxon>Eukaryota</taxon>
        <taxon>Sar</taxon>
        <taxon>Stramenopiles</taxon>
        <taxon>Ochrophyta</taxon>
        <taxon>Bolidophyceae</taxon>
        <taxon>Parmales</taxon>
        <taxon>Triparmaceae</taxon>
        <taxon>Tetraparma</taxon>
    </lineage>
</organism>
<comment type="caution">
    <text evidence="2">The sequence shown here is derived from an EMBL/GenBank/DDBJ whole genome shotgun (WGS) entry which is preliminary data.</text>
</comment>
<feature type="compositionally biased region" description="Acidic residues" evidence="1">
    <location>
        <begin position="301"/>
        <end position="323"/>
    </location>
</feature>
<protein>
    <submittedName>
        <fullName evidence="2">Uncharacterized protein</fullName>
    </submittedName>
</protein>
<feature type="region of interest" description="Disordered" evidence="1">
    <location>
        <begin position="508"/>
        <end position="529"/>
    </location>
</feature>
<feature type="compositionally biased region" description="Acidic residues" evidence="1">
    <location>
        <begin position="508"/>
        <end position="522"/>
    </location>
</feature>
<dbReference type="Proteomes" id="UP001165060">
    <property type="component" value="Unassembled WGS sequence"/>
</dbReference>
<sequence length="573" mass="65599">MPGFRLQELNGVNLGNQRQEVVIKMMKELANQSRVLTFDNKSTPARRRRIIYDISKGIWAGYKEKGVQAAVVGLRRIAAARIIQKNYRGSAGRRMFRLFLMSRRHKAAVRIQSRVRMWSARKRLVRLQKMREFELQGEAQIIIGKNWRMSRDRREFLRRLREHKRRLKAIRDGQEGAAAGAIQARERGRAERKRYAAKVRAAVTIQTEARRWLCRGVVRQKRMREFASVIVQKGTRKALAVKIAKKRSGAVAAVQAAGRRWIQVAAAKKLLQALRDEHAEEFEQEELELSMSMEAGGVEEVGGEEGGEEEEGEGEEGEEEEEDMVRMNVEGNWEEEMSSPEPSPDKEAFQLRYSPRTGQGGHTSELFGVGSPERQVAVEEEKEEKEAVDMETVFRLEREKREEQARADVARVLQAQARGKRTRRRVKAMQKVGAAMGRLKHMRTCREVVRRLVADRNAAAVRVQAGCRRRLGYLRVCERRKDRYWLCMDMMEREFGEGNLYSGEWGEWEDEEGGEGAGEEEGGVGGEGAGEAAKAMRRNWLRVLPDNARPPPGCQIFADGCNEQWDGMLKLEF</sequence>